<accession>A0ACD1E5I8</accession>
<dbReference type="Proteomes" id="UP000681794">
    <property type="component" value="Chromosome"/>
</dbReference>
<reference evidence="1" key="1">
    <citation type="submission" date="2021-06" db="EMBL/GenBank/DDBJ databases">
        <authorList>
            <person name="Ellington A.J."/>
            <person name="Bryan N.C."/>
            <person name="Christner B.C."/>
            <person name="Reisch C.R."/>
        </authorList>
    </citation>
    <scope>NUCLEOTIDE SEQUENCE</scope>
    <source>
        <strain evidence="1">L6-1</strain>
    </source>
</reference>
<sequence>MTSHRRRTAPRWARLPEWATLTVWAATLLMVAASVARAFTYPPLGSKDEPAHFDYAVLLWHGRFPVFEDGITYGTTFGVDAPVQWVSQHPPLYYLVLAPIVGPLYDGDHALIAVLAGRMVSAVMAGLVVLATAWAASRCFPGHRRLPGGAAVVTALAGMLVQQGSSIYNDVLFVVFCALACGVAGAALRTGVGPRLLVGAALVGAGGMATRLTFFVWLIAICAAVLLAPTVRLGRLPAVWARLLAAAMPGLAALVAAGWWYVHNKQTTGNFSGRHAQWGLENAGRVERPFLDITFDPEFYKSLFGVYRGIMKPADPTQWVLMLGPIVLAVVVGLVALVRRTRSGTALPVRRVAPLGWMPAWLSVGLVVAMFVAVTLLLVVVEIQYVTGGGAPITRYALTVLPPIAIAMSAGLTGWRWTSGVFTALWIALAVVPYLTLVDLHVVGIVPHAARVVQVMFVVSLVAMVGCVVGAFLDARRRPEAPAAVSGPGTPTTDGTAAEDTGTDTPAAEDRADGRGDTALLDRTD</sequence>
<name>A0ACD1E5I8_9MICO</name>
<dbReference type="EMBL" id="CP076544">
    <property type="protein sequence ID" value="QWS34183.1"/>
    <property type="molecule type" value="Genomic_DNA"/>
</dbReference>
<gene>
    <name evidence="1" type="ORF">KM842_03055</name>
</gene>
<evidence type="ECO:0000313" key="1">
    <source>
        <dbReference type="EMBL" id="QWS34183.1"/>
    </source>
</evidence>
<protein>
    <submittedName>
        <fullName evidence="1">Uncharacterized protein</fullName>
    </submittedName>
</protein>
<organism evidence="1 2">
    <name type="scientific">Curtobacterium aetherium</name>
    <dbReference type="NCBI Taxonomy" id="2841594"/>
    <lineage>
        <taxon>Bacteria</taxon>
        <taxon>Bacillati</taxon>
        <taxon>Actinomycetota</taxon>
        <taxon>Actinomycetes</taxon>
        <taxon>Micrococcales</taxon>
        <taxon>Microbacteriaceae</taxon>
        <taxon>Curtobacterium</taxon>
    </lineage>
</organism>
<proteinExistence type="predicted"/>
<keyword evidence="2" id="KW-1185">Reference proteome</keyword>
<evidence type="ECO:0000313" key="2">
    <source>
        <dbReference type="Proteomes" id="UP000681794"/>
    </source>
</evidence>